<sequence>EGSPYTWTTGDVELASPYVSLGTYASGTYYVSLKHIDSDHIYFYDQAVAIT</sequence>
<dbReference type="AlphaFoldDB" id="X1JIV2"/>
<proteinExistence type="predicted"/>
<gene>
    <name evidence="1" type="ORF">S06H3_06751</name>
</gene>
<comment type="caution">
    <text evidence="1">The sequence shown here is derived from an EMBL/GenBank/DDBJ whole genome shotgun (WGS) entry which is preliminary data.</text>
</comment>
<protein>
    <submittedName>
        <fullName evidence="1">Uncharacterized protein</fullName>
    </submittedName>
</protein>
<evidence type="ECO:0000313" key="1">
    <source>
        <dbReference type="EMBL" id="GAH94656.1"/>
    </source>
</evidence>
<dbReference type="EMBL" id="BARV01002660">
    <property type="protein sequence ID" value="GAH94656.1"/>
    <property type="molecule type" value="Genomic_DNA"/>
</dbReference>
<accession>X1JIV2</accession>
<organism evidence="1">
    <name type="scientific">marine sediment metagenome</name>
    <dbReference type="NCBI Taxonomy" id="412755"/>
    <lineage>
        <taxon>unclassified sequences</taxon>
        <taxon>metagenomes</taxon>
        <taxon>ecological metagenomes</taxon>
    </lineage>
</organism>
<reference evidence="1" key="1">
    <citation type="journal article" date="2014" name="Front. Microbiol.">
        <title>High frequency of phylogenetically diverse reductive dehalogenase-homologous genes in deep subseafloor sedimentary metagenomes.</title>
        <authorList>
            <person name="Kawai M."/>
            <person name="Futagami T."/>
            <person name="Toyoda A."/>
            <person name="Takaki Y."/>
            <person name="Nishi S."/>
            <person name="Hori S."/>
            <person name="Arai W."/>
            <person name="Tsubouchi T."/>
            <person name="Morono Y."/>
            <person name="Uchiyama I."/>
            <person name="Ito T."/>
            <person name="Fujiyama A."/>
            <person name="Inagaki F."/>
            <person name="Takami H."/>
        </authorList>
    </citation>
    <scope>NUCLEOTIDE SEQUENCE</scope>
    <source>
        <strain evidence="1">Expedition CK06-06</strain>
    </source>
</reference>
<name>X1JIV2_9ZZZZ</name>
<feature type="non-terminal residue" evidence="1">
    <location>
        <position position="1"/>
    </location>
</feature>